<gene>
    <name evidence="1" type="ORF">V1477_009178</name>
</gene>
<dbReference type="EMBL" id="JAYRBN010000057">
    <property type="protein sequence ID" value="KAL2742577.1"/>
    <property type="molecule type" value="Genomic_DNA"/>
</dbReference>
<organism evidence="1 2">
    <name type="scientific">Vespula maculifrons</name>
    <name type="common">Eastern yellow jacket</name>
    <name type="synonym">Wasp</name>
    <dbReference type="NCBI Taxonomy" id="7453"/>
    <lineage>
        <taxon>Eukaryota</taxon>
        <taxon>Metazoa</taxon>
        <taxon>Ecdysozoa</taxon>
        <taxon>Arthropoda</taxon>
        <taxon>Hexapoda</taxon>
        <taxon>Insecta</taxon>
        <taxon>Pterygota</taxon>
        <taxon>Neoptera</taxon>
        <taxon>Endopterygota</taxon>
        <taxon>Hymenoptera</taxon>
        <taxon>Apocrita</taxon>
        <taxon>Aculeata</taxon>
        <taxon>Vespoidea</taxon>
        <taxon>Vespidae</taxon>
        <taxon>Vespinae</taxon>
        <taxon>Vespula</taxon>
    </lineage>
</organism>
<comment type="caution">
    <text evidence="1">The sequence shown here is derived from an EMBL/GenBank/DDBJ whole genome shotgun (WGS) entry which is preliminary data.</text>
</comment>
<name>A0ABD2CC07_VESMC</name>
<protein>
    <submittedName>
        <fullName evidence="1">Uncharacterized protein</fullName>
    </submittedName>
</protein>
<accession>A0ABD2CC07</accession>
<dbReference type="AlphaFoldDB" id="A0ABD2CC07"/>
<evidence type="ECO:0000313" key="1">
    <source>
        <dbReference type="EMBL" id="KAL2742577.1"/>
    </source>
</evidence>
<reference evidence="1 2" key="1">
    <citation type="journal article" date="2024" name="Ann. Entomol. Soc. Am.">
        <title>Genomic analyses of the southern and eastern yellowjacket wasps (Hymenoptera: Vespidae) reveal evolutionary signatures of social life.</title>
        <authorList>
            <person name="Catto M.A."/>
            <person name="Caine P.B."/>
            <person name="Orr S.E."/>
            <person name="Hunt B.G."/>
            <person name="Goodisman M.A.D."/>
        </authorList>
    </citation>
    <scope>NUCLEOTIDE SEQUENCE [LARGE SCALE GENOMIC DNA]</scope>
    <source>
        <strain evidence="1">232</strain>
        <tissue evidence="1">Head and thorax</tissue>
    </source>
</reference>
<evidence type="ECO:0000313" key="2">
    <source>
        <dbReference type="Proteomes" id="UP001607303"/>
    </source>
</evidence>
<proteinExistence type="predicted"/>
<dbReference type="Proteomes" id="UP001607303">
    <property type="component" value="Unassembled WGS sequence"/>
</dbReference>
<keyword evidence="2" id="KW-1185">Reference proteome</keyword>
<sequence>MSLLFKFGGGDPRLRVTSTQRNLSLTLTVTGSVFLCTPTSEHHWSLRMSLLLKFGGGDPRLHVMSTQ</sequence>